<dbReference type="AlphaFoldDB" id="X1RJU2"/>
<accession>X1RJU2</accession>
<dbReference type="EMBL" id="BARW01006800">
    <property type="protein sequence ID" value="GAI80903.1"/>
    <property type="molecule type" value="Genomic_DNA"/>
</dbReference>
<protein>
    <submittedName>
        <fullName evidence="2">Uncharacterized protein</fullName>
    </submittedName>
</protein>
<organism evidence="2">
    <name type="scientific">marine sediment metagenome</name>
    <dbReference type="NCBI Taxonomy" id="412755"/>
    <lineage>
        <taxon>unclassified sequences</taxon>
        <taxon>metagenomes</taxon>
        <taxon>ecological metagenomes</taxon>
    </lineage>
</organism>
<comment type="caution">
    <text evidence="2">The sequence shown here is derived from an EMBL/GenBank/DDBJ whole genome shotgun (WGS) entry which is preliminary data.</text>
</comment>
<keyword evidence="1" id="KW-0175">Coiled coil</keyword>
<evidence type="ECO:0000256" key="1">
    <source>
        <dbReference type="SAM" id="Coils"/>
    </source>
</evidence>
<name>X1RJU2_9ZZZZ</name>
<feature type="coiled-coil region" evidence="1">
    <location>
        <begin position="23"/>
        <end position="76"/>
    </location>
</feature>
<sequence length="155" mass="17934">MNTHALTVIDNPQHLALFQQGYVQQYQQEVDEITAKLEEAREALELAQEMSLPSQKTRWEREVVALETQLDKAKSHLVFYSQGFLPLPRMSTVPLQYAGTRIPAVALRRLKDAKDLEVFDDFQVVEAQVNRDPILVGIKRFPDGEEVHCFIAWWR</sequence>
<gene>
    <name evidence="2" type="ORF">S12H4_14272</name>
</gene>
<reference evidence="2" key="1">
    <citation type="journal article" date="2014" name="Front. Microbiol.">
        <title>High frequency of phylogenetically diverse reductive dehalogenase-homologous genes in deep subseafloor sedimentary metagenomes.</title>
        <authorList>
            <person name="Kawai M."/>
            <person name="Futagami T."/>
            <person name="Toyoda A."/>
            <person name="Takaki Y."/>
            <person name="Nishi S."/>
            <person name="Hori S."/>
            <person name="Arai W."/>
            <person name="Tsubouchi T."/>
            <person name="Morono Y."/>
            <person name="Uchiyama I."/>
            <person name="Ito T."/>
            <person name="Fujiyama A."/>
            <person name="Inagaki F."/>
            <person name="Takami H."/>
        </authorList>
    </citation>
    <scope>NUCLEOTIDE SEQUENCE</scope>
    <source>
        <strain evidence="2">Expedition CK06-06</strain>
    </source>
</reference>
<proteinExistence type="predicted"/>
<evidence type="ECO:0000313" key="2">
    <source>
        <dbReference type="EMBL" id="GAI80903.1"/>
    </source>
</evidence>